<dbReference type="InterPro" id="IPR039315">
    <property type="entry name" value="CheW"/>
</dbReference>
<evidence type="ECO:0000259" key="1">
    <source>
        <dbReference type="PROSITE" id="PS50851"/>
    </source>
</evidence>
<dbReference type="AlphaFoldDB" id="A0A431VK57"/>
<dbReference type="PROSITE" id="PS50851">
    <property type="entry name" value="CHEW"/>
    <property type="match status" value="2"/>
</dbReference>
<dbReference type="PANTHER" id="PTHR22617">
    <property type="entry name" value="CHEMOTAXIS SENSOR HISTIDINE KINASE-RELATED"/>
    <property type="match status" value="1"/>
</dbReference>
<dbReference type="EMBL" id="RXMA01000006">
    <property type="protein sequence ID" value="RTR21434.1"/>
    <property type="molecule type" value="Genomic_DNA"/>
</dbReference>
<dbReference type="SMART" id="SM00260">
    <property type="entry name" value="CheW"/>
    <property type="match status" value="2"/>
</dbReference>
<accession>A0A431VK57</accession>
<dbReference type="PANTHER" id="PTHR22617:SF23">
    <property type="entry name" value="CHEMOTAXIS PROTEIN CHEW"/>
    <property type="match status" value="1"/>
</dbReference>
<dbReference type="GO" id="GO:0006935">
    <property type="term" value="P:chemotaxis"/>
    <property type="evidence" value="ECO:0007669"/>
    <property type="project" value="InterPro"/>
</dbReference>
<keyword evidence="3" id="KW-1185">Reference proteome</keyword>
<dbReference type="GO" id="GO:0007165">
    <property type="term" value="P:signal transduction"/>
    <property type="evidence" value="ECO:0007669"/>
    <property type="project" value="InterPro"/>
</dbReference>
<comment type="caution">
    <text evidence="2">The sequence shown here is derived from an EMBL/GenBank/DDBJ whole genome shotgun (WGS) entry which is preliminary data.</text>
</comment>
<dbReference type="GO" id="GO:0005829">
    <property type="term" value="C:cytosol"/>
    <property type="evidence" value="ECO:0007669"/>
    <property type="project" value="TreeGrafter"/>
</dbReference>
<dbReference type="Gene3D" id="2.40.50.180">
    <property type="entry name" value="CheA-289, Domain 4"/>
    <property type="match status" value="2"/>
</dbReference>
<evidence type="ECO:0000313" key="2">
    <source>
        <dbReference type="EMBL" id="RTR21434.1"/>
    </source>
</evidence>
<proteinExistence type="predicted"/>
<dbReference type="SUPFAM" id="SSF50341">
    <property type="entry name" value="CheW-like"/>
    <property type="match status" value="3"/>
</dbReference>
<gene>
    <name evidence="2" type="ORF">EJ903_08460</name>
</gene>
<dbReference type="RefSeq" id="WP_126614096.1">
    <property type="nucleotide sequence ID" value="NZ_JBHUCY010000001.1"/>
</dbReference>
<dbReference type="InterPro" id="IPR036061">
    <property type="entry name" value="CheW-like_dom_sf"/>
</dbReference>
<sequence>MTGGFLTFDIAGTPFALDNAEVIEVAESTRVTRLPFSPPHVDGVANVAGRILPVLDVTGCPSLGLAWGGGRKGGLLIVVRAVNGLVALRAGRIGGSLPVDRVTLEPPAVEDAGAPVVGRLRHGDRALRLLALERLELGRGAAQVAAAGEGKALTGFAADPPDPSRERDTLRLLIVEAGGRVHALDMADIVLVFPVTEVRSLPNAPALVRGMGRVQRRPVLLTDPLSGCPLHRTAHGVAPDVGGYAVVHVTPRGPVGVRVDAVRGVARVPLDRVKTGEADAPNEIVDYDGAWLDVRSGMRMLGEHLDEIGPLIPDGGDMADSRLPRRLYRRFLTFLVEERLYAMEFERVRRVVEVSGRLRLPQGGRSFDGLTDVDGSILPVLDLRRLLARGPVGQTSAESGVAILIEIQGGTVAVIADSIQRIRKIPSDDVDPMSDRLTAAVIRLDSALIPVLRPEGLMADAKAAETAGSVALPPVSTVSVNASSVIDASTTNARPG</sequence>
<evidence type="ECO:0000313" key="3">
    <source>
        <dbReference type="Proteomes" id="UP000277007"/>
    </source>
</evidence>
<name>A0A431VK57_9PROT</name>
<dbReference type="Gene3D" id="2.30.30.40">
    <property type="entry name" value="SH3 Domains"/>
    <property type="match status" value="2"/>
</dbReference>
<dbReference type="InterPro" id="IPR002545">
    <property type="entry name" value="CheW-lke_dom"/>
</dbReference>
<dbReference type="Proteomes" id="UP000277007">
    <property type="component" value="Unassembled WGS sequence"/>
</dbReference>
<organism evidence="2 3">
    <name type="scientific">Azospirillum griseum</name>
    <dbReference type="NCBI Taxonomy" id="2496639"/>
    <lineage>
        <taxon>Bacteria</taxon>
        <taxon>Pseudomonadati</taxon>
        <taxon>Pseudomonadota</taxon>
        <taxon>Alphaproteobacteria</taxon>
        <taxon>Rhodospirillales</taxon>
        <taxon>Azospirillaceae</taxon>
        <taxon>Azospirillum</taxon>
    </lineage>
</organism>
<dbReference type="OrthoDB" id="7299030at2"/>
<feature type="domain" description="CheW-like" evidence="1">
    <location>
        <begin position="2"/>
        <end position="141"/>
    </location>
</feature>
<protein>
    <submittedName>
        <fullName evidence="2">Chemotaxis protein CheW</fullName>
    </submittedName>
</protein>
<reference evidence="2 3" key="1">
    <citation type="submission" date="2018-12" db="EMBL/GenBank/DDBJ databases">
        <authorList>
            <person name="Yang Y."/>
        </authorList>
    </citation>
    <scope>NUCLEOTIDE SEQUENCE [LARGE SCALE GENOMIC DNA]</scope>
    <source>
        <strain evidence="2 3">L-25-5w-1</strain>
    </source>
</reference>
<feature type="domain" description="CheW-like" evidence="1">
    <location>
        <begin position="328"/>
        <end position="463"/>
    </location>
</feature>
<dbReference type="Pfam" id="PF01584">
    <property type="entry name" value="CheW"/>
    <property type="match status" value="3"/>
</dbReference>